<dbReference type="InterPro" id="IPR001048">
    <property type="entry name" value="Asp/Glu/Uridylate_kinase"/>
</dbReference>
<dbReference type="PANTHER" id="PTHR23342:SF0">
    <property type="entry name" value="N-ACETYLGLUTAMATE SYNTHASE, MITOCHONDRIAL"/>
    <property type="match status" value="1"/>
</dbReference>
<evidence type="ECO:0000256" key="3">
    <source>
        <dbReference type="ARBA" id="ARBA00022605"/>
    </source>
</evidence>
<dbReference type="InterPro" id="IPR036393">
    <property type="entry name" value="AceGlu_kinase-like_sf"/>
</dbReference>
<evidence type="ECO:0000259" key="10">
    <source>
        <dbReference type="Pfam" id="PF00696"/>
    </source>
</evidence>
<dbReference type="GO" id="GO:0005737">
    <property type="term" value="C:cytoplasm"/>
    <property type="evidence" value="ECO:0007669"/>
    <property type="project" value="UniProtKB-SubCell"/>
</dbReference>
<keyword evidence="9" id="KW-0963">Cytoplasm</keyword>
<sequence>MFDPQLQADVLNQALPYIQAFRGQTFVVKYGGSAMGNAALMEGVIRNVLLLQLVGVRPILVHGGGPEIDSWLNKLGIEKRTLGGLRVTDEPTMDVVEMALAGRANKSLVAEVQRLGGRAIGLSGRDADLLQAVPVSSELGRVGAVTQVDPDVLKVATEAGYIPVVCSVATDAEHRALNVNADTAAAAIAGAVGASKLILLTDTDGVLADKDDKESTISTLTQAEAQSMIDTGRADRGMIPKLEAALTALKHGVGSVHMINGGTPNGLLIEVFTDRGIGTMMAAH</sequence>
<comment type="pathway">
    <text evidence="1 9">Amino-acid biosynthesis; L-arginine biosynthesis; N(2)-acetyl-L-ornithine from L-glutamate: step 2/4.</text>
</comment>
<comment type="subcellular location">
    <subcellularLocation>
        <location evidence="9">Cytoplasm</location>
    </subcellularLocation>
</comment>
<dbReference type="InterPro" id="IPR004662">
    <property type="entry name" value="AcgluKinase_fam"/>
</dbReference>
<dbReference type="PANTHER" id="PTHR23342">
    <property type="entry name" value="N-ACETYLGLUTAMATE SYNTHASE"/>
    <property type="match status" value="1"/>
</dbReference>
<protein>
    <recommendedName>
        <fullName evidence="9">Acetylglutamate kinase</fullName>
        <ecNumber evidence="9">2.7.2.8</ecNumber>
    </recommendedName>
    <alternativeName>
        <fullName evidence="9">N-acetyl-L-glutamate 5-phosphotransferase</fullName>
    </alternativeName>
    <alternativeName>
        <fullName evidence="9">NAG kinase</fullName>
        <shortName evidence="9">NAGK</shortName>
    </alternativeName>
</protein>
<keyword evidence="3 9" id="KW-0028">Amino-acid biosynthesis</keyword>
<feature type="domain" description="Aspartate/glutamate/uridylate kinase" evidence="10">
    <location>
        <begin position="25"/>
        <end position="260"/>
    </location>
</feature>
<comment type="function">
    <text evidence="9">Catalyzes the ATP-dependent phosphorylation of N-acetyl-L-glutamate.</text>
</comment>
<dbReference type="PIRSF" id="PIRSF000728">
    <property type="entry name" value="NAGK"/>
    <property type="match status" value="1"/>
</dbReference>
<dbReference type="InterPro" id="IPR037528">
    <property type="entry name" value="ArgB"/>
</dbReference>
<dbReference type="GO" id="GO:0003991">
    <property type="term" value="F:acetylglutamate kinase activity"/>
    <property type="evidence" value="ECO:0007669"/>
    <property type="project" value="UniProtKB-UniRule"/>
</dbReference>
<evidence type="ECO:0000313" key="11">
    <source>
        <dbReference type="EMBL" id="AIE86320.1"/>
    </source>
</evidence>
<dbReference type="EMBL" id="CP007139">
    <property type="protein sequence ID" value="AIE86320.1"/>
    <property type="molecule type" value="Genomic_DNA"/>
</dbReference>
<keyword evidence="2 9" id="KW-0055">Arginine biosynthesis</keyword>
<evidence type="ECO:0000256" key="7">
    <source>
        <dbReference type="ARBA" id="ARBA00022840"/>
    </source>
</evidence>
<dbReference type="SUPFAM" id="SSF53633">
    <property type="entry name" value="Carbamate kinase-like"/>
    <property type="match status" value="1"/>
</dbReference>
<keyword evidence="7 9" id="KW-0067">ATP-binding</keyword>
<dbReference type="AlphaFoldDB" id="A0A068NU59"/>
<dbReference type="NCBIfam" id="TIGR00761">
    <property type="entry name" value="argB"/>
    <property type="match status" value="1"/>
</dbReference>
<gene>
    <name evidence="9" type="primary">argB</name>
    <name evidence="11" type="ORF">OP10G_2952</name>
</gene>
<name>A0A068NU59_FIMGI</name>
<evidence type="ECO:0000256" key="8">
    <source>
        <dbReference type="ARBA" id="ARBA00048141"/>
    </source>
</evidence>
<evidence type="ECO:0000313" key="12">
    <source>
        <dbReference type="Proteomes" id="UP000027982"/>
    </source>
</evidence>
<evidence type="ECO:0000256" key="4">
    <source>
        <dbReference type="ARBA" id="ARBA00022679"/>
    </source>
</evidence>
<feature type="binding site" evidence="9">
    <location>
        <begin position="64"/>
        <end position="65"/>
    </location>
    <ligand>
        <name>substrate</name>
    </ligand>
</feature>
<keyword evidence="6 9" id="KW-0418">Kinase</keyword>
<keyword evidence="12" id="KW-1185">Reference proteome</keyword>
<evidence type="ECO:0000256" key="1">
    <source>
        <dbReference type="ARBA" id="ARBA00004828"/>
    </source>
</evidence>
<dbReference type="FunFam" id="3.40.1160.10:FF:000004">
    <property type="entry name" value="Acetylglutamate kinase"/>
    <property type="match status" value="1"/>
</dbReference>
<dbReference type="HAMAP" id="MF_00082">
    <property type="entry name" value="ArgB"/>
    <property type="match status" value="1"/>
</dbReference>
<evidence type="ECO:0000256" key="2">
    <source>
        <dbReference type="ARBA" id="ARBA00022571"/>
    </source>
</evidence>
<dbReference type="eggNOG" id="COG0548">
    <property type="taxonomic scope" value="Bacteria"/>
</dbReference>
<organism evidence="11 12">
    <name type="scientific">Fimbriimonas ginsengisoli Gsoil 348</name>
    <dbReference type="NCBI Taxonomy" id="661478"/>
    <lineage>
        <taxon>Bacteria</taxon>
        <taxon>Bacillati</taxon>
        <taxon>Armatimonadota</taxon>
        <taxon>Fimbriimonadia</taxon>
        <taxon>Fimbriimonadales</taxon>
        <taxon>Fimbriimonadaceae</taxon>
        <taxon>Fimbriimonas</taxon>
    </lineage>
</organism>
<dbReference type="STRING" id="661478.OP10G_2952"/>
<evidence type="ECO:0000256" key="5">
    <source>
        <dbReference type="ARBA" id="ARBA00022741"/>
    </source>
</evidence>
<dbReference type="HOGENOM" id="CLU_053680_0_0_0"/>
<dbReference type="GO" id="GO:0042450">
    <property type="term" value="P:L-arginine biosynthetic process via ornithine"/>
    <property type="evidence" value="ECO:0007669"/>
    <property type="project" value="UniProtKB-UniRule"/>
</dbReference>
<dbReference type="GO" id="GO:0005524">
    <property type="term" value="F:ATP binding"/>
    <property type="evidence" value="ECO:0007669"/>
    <property type="project" value="UniProtKB-UniRule"/>
</dbReference>
<feature type="binding site" evidence="9">
    <location>
        <position position="86"/>
    </location>
    <ligand>
        <name>substrate</name>
    </ligand>
</feature>
<dbReference type="EC" id="2.7.2.8" evidence="9"/>
<accession>A0A068NU59</accession>
<comment type="similarity">
    <text evidence="9">Belongs to the acetylglutamate kinase family. ArgB subfamily.</text>
</comment>
<dbReference type="Proteomes" id="UP000027982">
    <property type="component" value="Chromosome"/>
</dbReference>
<dbReference type="InterPro" id="IPR041727">
    <property type="entry name" value="NAGK-C"/>
</dbReference>
<dbReference type="PRINTS" id="PR00474">
    <property type="entry name" value="GLU5KINASE"/>
</dbReference>
<dbReference type="RefSeq" id="WP_038473166.1">
    <property type="nucleotide sequence ID" value="NZ_CP007139.1"/>
</dbReference>
<dbReference type="InterPro" id="IPR001057">
    <property type="entry name" value="Glu/AcGlu_kinase"/>
</dbReference>
<reference evidence="11 12" key="1">
    <citation type="journal article" date="2014" name="PLoS ONE">
        <title>The first complete genome sequence of the class fimbriimonadia in the phylum armatimonadetes.</title>
        <authorList>
            <person name="Hu Z.Y."/>
            <person name="Wang Y.Z."/>
            <person name="Im W.T."/>
            <person name="Wang S.Y."/>
            <person name="Zhao G.P."/>
            <person name="Zheng H.J."/>
            <person name="Quan Z.X."/>
        </authorList>
    </citation>
    <scope>NUCLEOTIDE SEQUENCE [LARGE SCALE GENOMIC DNA]</scope>
    <source>
        <strain evidence="11">Gsoil 348</strain>
    </source>
</reference>
<evidence type="ECO:0000256" key="9">
    <source>
        <dbReference type="HAMAP-Rule" id="MF_00082"/>
    </source>
</evidence>
<dbReference type="Gene3D" id="3.40.1160.10">
    <property type="entry name" value="Acetylglutamate kinase-like"/>
    <property type="match status" value="1"/>
</dbReference>
<evidence type="ECO:0000256" key="6">
    <source>
        <dbReference type="ARBA" id="ARBA00022777"/>
    </source>
</evidence>
<proteinExistence type="inferred from homology"/>
<comment type="catalytic activity">
    <reaction evidence="8 9">
        <text>N-acetyl-L-glutamate + ATP = N-acetyl-L-glutamyl 5-phosphate + ADP</text>
        <dbReference type="Rhea" id="RHEA:14629"/>
        <dbReference type="ChEBI" id="CHEBI:30616"/>
        <dbReference type="ChEBI" id="CHEBI:44337"/>
        <dbReference type="ChEBI" id="CHEBI:57936"/>
        <dbReference type="ChEBI" id="CHEBI:456216"/>
        <dbReference type="EC" id="2.7.2.8"/>
    </reaction>
</comment>
<dbReference type="KEGG" id="fgi:OP10G_2952"/>
<keyword evidence="4 9" id="KW-0808">Transferase</keyword>
<feature type="binding site" evidence="9">
    <location>
        <position position="178"/>
    </location>
    <ligand>
        <name>substrate</name>
    </ligand>
</feature>
<dbReference type="UniPathway" id="UPA00068">
    <property type="reaction ID" value="UER00107"/>
</dbReference>
<dbReference type="CDD" id="cd04250">
    <property type="entry name" value="AAK_NAGK-C"/>
    <property type="match status" value="1"/>
</dbReference>
<feature type="site" description="Transition state stabilizer" evidence="9">
    <location>
        <position position="241"/>
    </location>
</feature>
<keyword evidence="5 9" id="KW-0547">Nucleotide-binding</keyword>
<dbReference type="Pfam" id="PF00696">
    <property type="entry name" value="AA_kinase"/>
    <property type="match status" value="1"/>
</dbReference>
<dbReference type="OrthoDB" id="9803155at2"/>
<feature type="site" description="Transition state stabilizer" evidence="9">
    <location>
        <position position="29"/>
    </location>
</feature>